<evidence type="ECO:0000256" key="4">
    <source>
        <dbReference type="SAM" id="MobiDB-lite"/>
    </source>
</evidence>
<keyword evidence="1" id="KW-0479">Metal-binding</keyword>
<reference evidence="6" key="1">
    <citation type="journal article" date="2020" name="mSystems">
        <title>Genome- and Community-Level Interaction Insights into Carbon Utilization and Element Cycling Functions of Hydrothermarchaeota in Hydrothermal Sediment.</title>
        <authorList>
            <person name="Zhou Z."/>
            <person name="Liu Y."/>
            <person name="Xu W."/>
            <person name="Pan J."/>
            <person name="Luo Z.H."/>
            <person name="Li M."/>
        </authorList>
    </citation>
    <scope>NUCLEOTIDE SEQUENCE [LARGE SCALE GENOMIC DNA]</scope>
    <source>
        <strain evidence="6">SpSt-456</strain>
    </source>
</reference>
<evidence type="ECO:0000256" key="1">
    <source>
        <dbReference type="ARBA" id="ARBA00022723"/>
    </source>
</evidence>
<keyword evidence="2" id="KW-0408">Iron</keyword>
<feature type="domain" description="4Fe-4S ferredoxin-type" evidence="5">
    <location>
        <begin position="274"/>
        <end position="304"/>
    </location>
</feature>
<evidence type="ECO:0000259" key="5">
    <source>
        <dbReference type="PROSITE" id="PS51379"/>
    </source>
</evidence>
<comment type="caution">
    <text evidence="6">The sequence shown here is derived from an EMBL/GenBank/DDBJ whole genome shotgun (WGS) entry which is preliminary data.</text>
</comment>
<dbReference type="SUPFAM" id="SSF46548">
    <property type="entry name" value="alpha-helical ferredoxin"/>
    <property type="match status" value="1"/>
</dbReference>
<organism evidence="6">
    <name type="scientific">Desulfacinum infernum</name>
    <dbReference type="NCBI Taxonomy" id="35837"/>
    <lineage>
        <taxon>Bacteria</taxon>
        <taxon>Pseudomonadati</taxon>
        <taxon>Thermodesulfobacteriota</taxon>
        <taxon>Syntrophobacteria</taxon>
        <taxon>Syntrophobacterales</taxon>
        <taxon>Syntrophobacteraceae</taxon>
        <taxon>Desulfacinum</taxon>
    </lineage>
</organism>
<dbReference type="PANTHER" id="PTHR40447">
    <property type="entry name" value="ANAEROBIC SULFITE REDUCTASE SUBUNIT A"/>
    <property type="match status" value="1"/>
</dbReference>
<accession>A0A831ZZU8</accession>
<dbReference type="AlphaFoldDB" id="A0A831ZZU8"/>
<proteinExistence type="predicted"/>
<name>A0A831ZZU8_9BACT</name>
<feature type="region of interest" description="Disordered" evidence="4">
    <location>
        <begin position="1"/>
        <end position="26"/>
    </location>
</feature>
<dbReference type="GO" id="GO:0046872">
    <property type="term" value="F:metal ion binding"/>
    <property type="evidence" value="ECO:0007669"/>
    <property type="project" value="UniProtKB-KW"/>
</dbReference>
<protein>
    <submittedName>
        <fullName evidence="6">Hydrogenase</fullName>
    </submittedName>
</protein>
<dbReference type="GO" id="GO:0051536">
    <property type="term" value="F:iron-sulfur cluster binding"/>
    <property type="evidence" value="ECO:0007669"/>
    <property type="project" value="UniProtKB-KW"/>
</dbReference>
<dbReference type="PROSITE" id="PS51379">
    <property type="entry name" value="4FE4S_FER_2"/>
    <property type="match status" value="2"/>
</dbReference>
<dbReference type="InterPro" id="IPR017896">
    <property type="entry name" value="4Fe4S_Fe-S-bd"/>
</dbReference>
<dbReference type="PANTHER" id="PTHR40447:SF1">
    <property type="entry name" value="ANAEROBIC SULFITE REDUCTASE SUBUNIT A"/>
    <property type="match status" value="1"/>
</dbReference>
<gene>
    <name evidence="6" type="ORF">ENS06_04895</name>
</gene>
<evidence type="ECO:0000256" key="3">
    <source>
        <dbReference type="ARBA" id="ARBA00023014"/>
    </source>
</evidence>
<evidence type="ECO:0000256" key="2">
    <source>
        <dbReference type="ARBA" id="ARBA00023004"/>
    </source>
</evidence>
<dbReference type="EMBL" id="DSTK01000013">
    <property type="protein sequence ID" value="HFK96645.1"/>
    <property type="molecule type" value="Genomic_DNA"/>
</dbReference>
<feature type="domain" description="4Fe-4S ferredoxin-type" evidence="5">
    <location>
        <begin position="352"/>
        <end position="380"/>
    </location>
</feature>
<sequence>MGLRIRHRSGRSAPSAQLRRLGQRSLNLRVKPPTECEMAMKSASFVSSADLSGLLVRLAEKAELWVPAPEDTAPHRVTFRPFQAGMDLDGHRLPVTSPKKLLFPQGEELLRFRTGRSSSEAAMETVLLEESADPRPTIVFGCRPCDARGFVVFDRAFLQGPFVDPYYKARRDKNLVVSMVCPGPDAACFCGAVGSHPADTQGSDVQMIPVSEGYVLHALTEKGQELVRHLENAPSQAQEQEARHVWESARRSVENVVSLMDSAPHFRKRFADAAFWRLHTERCLSCGVCTFLCPTCYCFTITDETDGVQGQRLRSWDACMFHHFTQEASGHNPRPTKAERFRNRVGHKFSYFAEKHGHPACCGCGRCLRHCPVAMDIRAIVRAMGETEDVHA</sequence>
<feature type="compositionally biased region" description="Basic residues" evidence="4">
    <location>
        <begin position="1"/>
        <end position="10"/>
    </location>
</feature>
<dbReference type="PROSITE" id="PS00198">
    <property type="entry name" value="4FE4S_FER_1"/>
    <property type="match status" value="2"/>
</dbReference>
<dbReference type="InterPro" id="IPR017900">
    <property type="entry name" value="4Fe4S_Fe_S_CS"/>
</dbReference>
<dbReference type="Pfam" id="PF17179">
    <property type="entry name" value="Fer4_22"/>
    <property type="match status" value="1"/>
</dbReference>
<keyword evidence="3" id="KW-0411">Iron-sulfur</keyword>
<evidence type="ECO:0000313" key="6">
    <source>
        <dbReference type="EMBL" id="HFK96645.1"/>
    </source>
</evidence>